<dbReference type="HOGENOM" id="CLU_727242_0_0_5"/>
<keyword evidence="2" id="KW-1003">Cell membrane</keyword>
<accession>B8EJV9</accession>
<dbReference type="RefSeq" id="WP_012589976.1">
    <property type="nucleotide sequence ID" value="NC_011666.1"/>
</dbReference>
<evidence type="ECO:0000313" key="8">
    <source>
        <dbReference type="Proteomes" id="UP000002257"/>
    </source>
</evidence>
<feature type="transmembrane region" description="Helical" evidence="6">
    <location>
        <begin position="316"/>
        <end position="334"/>
    </location>
</feature>
<dbReference type="PANTHER" id="PTHR33529:SF6">
    <property type="entry name" value="YJGP_YJGQ FAMILY PERMEASE"/>
    <property type="match status" value="1"/>
</dbReference>
<evidence type="ECO:0000256" key="1">
    <source>
        <dbReference type="ARBA" id="ARBA00004651"/>
    </source>
</evidence>
<feature type="transmembrane region" description="Helical" evidence="6">
    <location>
        <begin position="282"/>
        <end position="304"/>
    </location>
</feature>
<evidence type="ECO:0000256" key="4">
    <source>
        <dbReference type="ARBA" id="ARBA00022989"/>
    </source>
</evidence>
<dbReference type="Proteomes" id="UP000002257">
    <property type="component" value="Chromosome"/>
</dbReference>
<dbReference type="eggNOG" id="COG0795">
    <property type="taxonomic scope" value="Bacteria"/>
</dbReference>
<dbReference type="GO" id="GO:0043190">
    <property type="term" value="C:ATP-binding cassette (ABC) transporter complex"/>
    <property type="evidence" value="ECO:0007669"/>
    <property type="project" value="TreeGrafter"/>
</dbReference>
<evidence type="ECO:0000313" key="7">
    <source>
        <dbReference type="EMBL" id="ACK49906.1"/>
    </source>
</evidence>
<keyword evidence="8" id="KW-1185">Reference proteome</keyword>
<feature type="transmembrane region" description="Helical" evidence="6">
    <location>
        <begin position="12"/>
        <end position="34"/>
    </location>
</feature>
<feature type="transmembrane region" description="Helical" evidence="6">
    <location>
        <begin position="340"/>
        <end position="360"/>
    </location>
</feature>
<dbReference type="Pfam" id="PF03739">
    <property type="entry name" value="LptF_LptG"/>
    <property type="match status" value="1"/>
</dbReference>
<sequence length="380" mass="41286">MPRLLTLYLAKRIGVTALLIEAMLCIPLVMTSLFQTLPAAAIRGGLLWPALLGTLPTVLYLALPLSVGVAVALEFSRMSSDGMIAVLYSIRLSVWSLCLPALIVAAAAVGAGYALSSYIAPSYVGQMHDVIHVIRNSLNHRMLEPAHFYTFDKGARTMFFQRWRSADVAAGMFIYQYSAEKNEEQIINAEEAEFRRNEQGVVIVLNHGSIQTLPSGAQAMRNANFEQYALPIDMQGAGALPKRDWRGVFELPLGDFFAAIPPERWDPRGYAEWMSEAAKRCFIPILALTHALLAVGLVLTVAAATGRGSAATTSTVLAIPLIHVAILVGSESIVRENPHLIWLIALAIAAELGLALFLIARRNARFGPVEQLEFLPAPAA</sequence>
<evidence type="ECO:0000256" key="3">
    <source>
        <dbReference type="ARBA" id="ARBA00022692"/>
    </source>
</evidence>
<keyword evidence="4 6" id="KW-1133">Transmembrane helix</keyword>
<reference evidence="7 8" key="1">
    <citation type="journal article" date="2010" name="J. Bacteriol.">
        <title>Complete genome sequence of the aerobic facultative methanotroph Methylocella silvestris BL2.</title>
        <authorList>
            <person name="Chen Y."/>
            <person name="Crombie A."/>
            <person name="Rahman M.T."/>
            <person name="Dedysh S.N."/>
            <person name="Liesack W."/>
            <person name="Stott M.B."/>
            <person name="Alam M."/>
            <person name="Theisen A.R."/>
            <person name="Murrell J.C."/>
            <person name="Dunfield P.F."/>
        </authorList>
    </citation>
    <scope>NUCLEOTIDE SEQUENCE [LARGE SCALE GENOMIC DNA]</scope>
    <source>
        <strain evidence="8">DSM 15510 / CIP 108128 / LMG 27833 / NCIMB 13906 / BL2</strain>
    </source>
</reference>
<keyword evidence="5 6" id="KW-0472">Membrane</keyword>
<feature type="transmembrane region" description="Helical" evidence="6">
    <location>
        <begin position="46"/>
        <end position="73"/>
    </location>
</feature>
<evidence type="ECO:0000256" key="6">
    <source>
        <dbReference type="SAM" id="Phobius"/>
    </source>
</evidence>
<dbReference type="GO" id="GO:0015920">
    <property type="term" value="P:lipopolysaccharide transport"/>
    <property type="evidence" value="ECO:0007669"/>
    <property type="project" value="TreeGrafter"/>
</dbReference>
<dbReference type="AlphaFoldDB" id="B8EJV9"/>
<dbReference type="STRING" id="395965.Msil_0937"/>
<comment type="subcellular location">
    <subcellularLocation>
        <location evidence="1">Cell membrane</location>
        <topology evidence="1">Multi-pass membrane protein</topology>
    </subcellularLocation>
</comment>
<dbReference type="InterPro" id="IPR005495">
    <property type="entry name" value="LptG/LptF_permease"/>
</dbReference>
<proteinExistence type="predicted"/>
<feature type="transmembrane region" description="Helical" evidence="6">
    <location>
        <begin position="94"/>
        <end position="115"/>
    </location>
</feature>
<dbReference type="PANTHER" id="PTHR33529">
    <property type="entry name" value="SLR0882 PROTEIN-RELATED"/>
    <property type="match status" value="1"/>
</dbReference>
<gene>
    <name evidence="7" type="ordered locus">Msil_0937</name>
</gene>
<evidence type="ECO:0000256" key="2">
    <source>
        <dbReference type="ARBA" id="ARBA00022475"/>
    </source>
</evidence>
<name>B8EJV9_METSB</name>
<organism evidence="7 8">
    <name type="scientific">Methylocella silvestris (strain DSM 15510 / CIP 108128 / LMG 27833 / NCIMB 13906 / BL2)</name>
    <dbReference type="NCBI Taxonomy" id="395965"/>
    <lineage>
        <taxon>Bacteria</taxon>
        <taxon>Pseudomonadati</taxon>
        <taxon>Pseudomonadota</taxon>
        <taxon>Alphaproteobacteria</taxon>
        <taxon>Hyphomicrobiales</taxon>
        <taxon>Beijerinckiaceae</taxon>
        <taxon>Methylocella</taxon>
    </lineage>
</organism>
<dbReference type="EMBL" id="CP001280">
    <property type="protein sequence ID" value="ACK49906.1"/>
    <property type="molecule type" value="Genomic_DNA"/>
</dbReference>
<dbReference type="OrthoDB" id="8433257at2"/>
<protein>
    <submittedName>
        <fullName evidence="7">Permease YjgP/YjgQ family protein</fullName>
    </submittedName>
</protein>
<evidence type="ECO:0000256" key="5">
    <source>
        <dbReference type="ARBA" id="ARBA00023136"/>
    </source>
</evidence>
<keyword evidence="3 6" id="KW-0812">Transmembrane</keyword>
<dbReference type="KEGG" id="msl:Msil_0937"/>